<keyword evidence="4 6" id="KW-0560">Oxidoreductase</keyword>
<dbReference type="InterPro" id="IPR019833">
    <property type="entry name" value="Mn/Fe_SOD_BS"/>
</dbReference>
<dbReference type="InterPro" id="IPR019831">
    <property type="entry name" value="Mn/Fe_SOD_N"/>
</dbReference>
<feature type="domain" description="Manganese/iron superoxide dismutase C-terminal" evidence="8">
    <location>
        <begin position="97"/>
        <end position="199"/>
    </location>
</feature>
<comment type="similarity">
    <text evidence="1 6">Belongs to the iron/manganese superoxide dismutase family.</text>
</comment>
<sequence>MFEQVKLEYDFYDLEPYIDTLTMETHYGKHHASYTKNFNEAVEKAGLSNKSVEEILSTLSSVSDQALRDSLQNNGGGYYNHNLYFSVISPKKGTKPSPALEEAINRDFGSMENLVEILQNLALGQFGSGWAFLSSDKEGKLYATKSANQNNPFMEDGHNTPILAIDVWEHAYYLQYKNLRGDYVKNFFKVLDWEKVSKNYEHCK</sequence>
<evidence type="ECO:0000256" key="4">
    <source>
        <dbReference type="ARBA" id="ARBA00023002"/>
    </source>
</evidence>
<dbReference type="Pfam" id="PF02777">
    <property type="entry name" value="Sod_Fe_C"/>
    <property type="match status" value="1"/>
</dbReference>
<name>E0E1M6_9FIRM</name>
<evidence type="ECO:0000256" key="6">
    <source>
        <dbReference type="RuleBase" id="RU000414"/>
    </source>
</evidence>
<feature type="binding site" evidence="5">
    <location>
        <position position="170"/>
    </location>
    <ligand>
        <name>Mn(2+)</name>
        <dbReference type="ChEBI" id="CHEBI:29035"/>
    </ligand>
</feature>
<feature type="binding site" evidence="5">
    <location>
        <position position="81"/>
    </location>
    <ligand>
        <name>Mn(2+)</name>
        <dbReference type="ChEBI" id="CHEBI:29035"/>
    </ligand>
</feature>
<comment type="catalytic activity">
    <reaction evidence="6">
        <text>2 superoxide + 2 H(+) = H2O2 + O2</text>
        <dbReference type="Rhea" id="RHEA:20696"/>
        <dbReference type="ChEBI" id="CHEBI:15378"/>
        <dbReference type="ChEBI" id="CHEBI:15379"/>
        <dbReference type="ChEBI" id="CHEBI:16240"/>
        <dbReference type="ChEBI" id="CHEBI:18421"/>
        <dbReference type="EC" id="1.15.1.1"/>
    </reaction>
</comment>
<dbReference type="SUPFAM" id="SSF54719">
    <property type="entry name" value="Fe,Mn superoxide dismutase (SOD), C-terminal domain"/>
    <property type="match status" value="1"/>
</dbReference>
<dbReference type="GO" id="GO:0046872">
    <property type="term" value="F:metal ion binding"/>
    <property type="evidence" value="ECO:0007669"/>
    <property type="project" value="UniProtKB-KW"/>
</dbReference>
<dbReference type="InterPro" id="IPR036324">
    <property type="entry name" value="Mn/Fe_SOD_N_sf"/>
</dbReference>
<dbReference type="eggNOG" id="COG0605">
    <property type="taxonomic scope" value="Bacteria"/>
</dbReference>
<dbReference type="STRING" id="596315.HMPREF0634_0951"/>
<dbReference type="InterPro" id="IPR036314">
    <property type="entry name" value="SOD_C_sf"/>
</dbReference>
<dbReference type="Gene3D" id="1.10.287.990">
    <property type="entry name" value="Fe,Mn superoxide dismutase (SOD) domain"/>
    <property type="match status" value="1"/>
</dbReference>
<dbReference type="Proteomes" id="UP000003244">
    <property type="component" value="Unassembled WGS sequence"/>
</dbReference>
<comment type="function">
    <text evidence="6">Destroys radicals which are normally produced within the cells and which are toxic to biological systems.</text>
</comment>
<proteinExistence type="inferred from homology"/>
<comment type="caution">
    <text evidence="9">The sequence shown here is derived from an EMBL/GenBank/DDBJ whole genome shotgun (WGS) entry which is preliminary data.</text>
</comment>
<dbReference type="EC" id="1.15.1.1" evidence="2 6"/>
<reference evidence="9 10" key="1">
    <citation type="submission" date="2010-08" db="EMBL/GenBank/DDBJ databases">
        <authorList>
            <person name="Harkins D.M."/>
            <person name="Madupu R."/>
            <person name="Durkin A.S."/>
            <person name="Torralba M."/>
            <person name="Methe B."/>
            <person name="Sutton G.G."/>
            <person name="Nelson K.E."/>
        </authorList>
    </citation>
    <scope>NUCLEOTIDE SEQUENCE [LARGE SCALE GENOMIC DNA]</scope>
    <source>
        <strain evidence="9 10">DSM 17678</strain>
    </source>
</reference>
<dbReference type="OrthoDB" id="9803125at2"/>
<dbReference type="RefSeq" id="WP_007788425.1">
    <property type="nucleotide sequence ID" value="NZ_ADGQ01000018.1"/>
</dbReference>
<dbReference type="PROSITE" id="PS00088">
    <property type="entry name" value="SOD_MN"/>
    <property type="match status" value="1"/>
</dbReference>
<feature type="binding site" evidence="5">
    <location>
        <position position="166"/>
    </location>
    <ligand>
        <name>Mn(2+)</name>
        <dbReference type="ChEBI" id="CHEBI:29035"/>
    </ligand>
</feature>
<dbReference type="SUPFAM" id="SSF46609">
    <property type="entry name" value="Fe,Mn superoxide dismutase (SOD), N-terminal domain"/>
    <property type="match status" value="1"/>
</dbReference>
<evidence type="ECO:0000256" key="5">
    <source>
        <dbReference type="PIRSR" id="PIRSR000349-1"/>
    </source>
</evidence>
<dbReference type="GO" id="GO:0005737">
    <property type="term" value="C:cytoplasm"/>
    <property type="evidence" value="ECO:0007669"/>
    <property type="project" value="TreeGrafter"/>
</dbReference>
<evidence type="ECO:0000313" key="9">
    <source>
        <dbReference type="EMBL" id="EFM65210.1"/>
    </source>
</evidence>
<evidence type="ECO:0000256" key="3">
    <source>
        <dbReference type="ARBA" id="ARBA00022723"/>
    </source>
</evidence>
<keyword evidence="3 5" id="KW-0479">Metal-binding</keyword>
<dbReference type="PRINTS" id="PR01703">
    <property type="entry name" value="MNSODISMTASE"/>
</dbReference>
<keyword evidence="10" id="KW-1185">Reference proteome</keyword>
<dbReference type="InterPro" id="IPR019832">
    <property type="entry name" value="Mn/Fe_SOD_C"/>
</dbReference>
<dbReference type="Gene3D" id="3.55.40.20">
    <property type="entry name" value="Iron/manganese superoxide dismutase, C-terminal domain"/>
    <property type="match status" value="1"/>
</dbReference>
<dbReference type="GO" id="GO:0004784">
    <property type="term" value="F:superoxide dismutase activity"/>
    <property type="evidence" value="ECO:0007669"/>
    <property type="project" value="UniProtKB-EC"/>
</dbReference>
<evidence type="ECO:0000259" key="7">
    <source>
        <dbReference type="Pfam" id="PF00081"/>
    </source>
</evidence>
<dbReference type="AlphaFoldDB" id="E0E1M6"/>
<dbReference type="PANTHER" id="PTHR43595:SF2">
    <property type="entry name" value="SMALL RIBOSOMAL SUBUNIT PROTEIN MS42"/>
    <property type="match status" value="1"/>
</dbReference>
<dbReference type="InterPro" id="IPR001189">
    <property type="entry name" value="Mn/Fe_SOD"/>
</dbReference>
<organism evidence="9 10">
    <name type="scientific">Peptostreptococcus stomatis DSM 17678</name>
    <dbReference type="NCBI Taxonomy" id="596315"/>
    <lineage>
        <taxon>Bacteria</taxon>
        <taxon>Bacillati</taxon>
        <taxon>Bacillota</taxon>
        <taxon>Clostridia</taxon>
        <taxon>Peptostreptococcales</taxon>
        <taxon>Peptostreptococcaceae</taxon>
        <taxon>Peptostreptococcus</taxon>
    </lineage>
</organism>
<dbReference type="GeneID" id="84800097"/>
<feature type="domain" description="Manganese/iron superoxide dismutase N-terminal" evidence="7">
    <location>
        <begin position="2"/>
        <end position="88"/>
    </location>
</feature>
<accession>E0E1M6</accession>
<evidence type="ECO:0000259" key="8">
    <source>
        <dbReference type="Pfam" id="PF02777"/>
    </source>
</evidence>
<dbReference type="Pfam" id="PF00081">
    <property type="entry name" value="Sod_Fe_N"/>
    <property type="match status" value="1"/>
</dbReference>
<dbReference type="PANTHER" id="PTHR43595">
    <property type="entry name" value="37S RIBOSOMAL PROTEIN S26, MITOCHONDRIAL"/>
    <property type="match status" value="1"/>
</dbReference>
<feature type="binding site" evidence="5">
    <location>
        <position position="26"/>
    </location>
    <ligand>
        <name>Mn(2+)</name>
        <dbReference type="ChEBI" id="CHEBI:29035"/>
    </ligand>
</feature>
<evidence type="ECO:0000256" key="2">
    <source>
        <dbReference type="ARBA" id="ARBA00012682"/>
    </source>
</evidence>
<gene>
    <name evidence="9" type="ORF">HMPREF0634_0951</name>
</gene>
<dbReference type="PIRSF" id="PIRSF000349">
    <property type="entry name" value="SODismutase"/>
    <property type="match status" value="1"/>
</dbReference>
<protein>
    <recommendedName>
        <fullName evidence="2 6">Superoxide dismutase</fullName>
        <ecNumber evidence="2 6">1.15.1.1</ecNumber>
    </recommendedName>
</protein>
<dbReference type="EMBL" id="ADGQ01000018">
    <property type="protein sequence ID" value="EFM65210.1"/>
    <property type="molecule type" value="Genomic_DNA"/>
</dbReference>
<evidence type="ECO:0000313" key="10">
    <source>
        <dbReference type="Proteomes" id="UP000003244"/>
    </source>
</evidence>
<evidence type="ECO:0000256" key="1">
    <source>
        <dbReference type="ARBA" id="ARBA00008714"/>
    </source>
</evidence>